<accession>A0ABQ4Q8N3</accession>
<dbReference type="PANTHER" id="PTHR34861">
    <property type="match status" value="1"/>
</dbReference>
<evidence type="ECO:0000313" key="3">
    <source>
        <dbReference type="Proteomes" id="UP000887222"/>
    </source>
</evidence>
<keyword evidence="1" id="KW-0732">Signal</keyword>
<comment type="caution">
    <text evidence="2">The sequence shown here is derived from an EMBL/GenBank/DDBJ whole genome shotgun (WGS) entry which is preliminary data.</text>
</comment>
<evidence type="ECO:0000256" key="1">
    <source>
        <dbReference type="SAM" id="SignalP"/>
    </source>
</evidence>
<reference evidence="2 3" key="1">
    <citation type="journal article" date="2022" name="Int. J. Syst. Evol. Microbiol.">
        <title>Noviherbaspirillum aridicola sp. nov., isolated from an arid soil in Pakistan.</title>
        <authorList>
            <person name="Khan I.U."/>
            <person name="Saqib M."/>
            <person name="Amin A."/>
            <person name="Hussain F."/>
            <person name="Li L."/>
            <person name="Liu Y.H."/>
            <person name="Fang B.Z."/>
            <person name="Ahmed I."/>
            <person name="Li W.J."/>
        </authorList>
    </citation>
    <scope>NUCLEOTIDE SEQUENCE [LARGE SCALE GENOMIC DNA]</scope>
    <source>
        <strain evidence="2 3">NCCP-691</strain>
    </source>
</reference>
<dbReference type="RefSeq" id="WP_220809485.1">
    <property type="nucleotide sequence ID" value="NZ_BPMK01000014.1"/>
</dbReference>
<name>A0ABQ4Q8N3_9BURK</name>
<dbReference type="InterPro" id="IPR007325">
    <property type="entry name" value="KFase/CYL"/>
</dbReference>
<dbReference type="Gene3D" id="3.50.30.50">
    <property type="entry name" value="Putative cyclase"/>
    <property type="match status" value="1"/>
</dbReference>
<dbReference type="EMBL" id="BPMK01000014">
    <property type="protein sequence ID" value="GIZ53059.1"/>
    <property type="molecule type" value="Genomic_DNA"/>
</dbReference>
<dbReference type="Proteomes" id="UP000887222">
    <property type="component" value="Unassembled WGS sequence"/>
</dbReference>
<proteinExistence type="predicted"/>
<dbReference type="Pfam" id="PF04199">
    <property type="entry name" value="Cyclase"/>
    <property type="match status" value="1"/>
</dbReference>
<feature type="chain" id="PRO_5047086562" evidence="1">
    <location>
        <begin position="30"/>
        <end position="323"/>
    </location>
</feature>
<dbReference type="InterPro" id="IPR037175">
    <property type="entry name" value="KFase_sf"/>
</dbReference>
<keyword evidence="3" id="KW-1185">Reference proteome</keyword>
<dbReference type="SUPFAM" id="SSF102198">
    <property type="entry name" value="Putative cyclase"/>
    <property type="match status" value="1"/>
</dbReference>
<evidence type="ECO:0000313" key="2">
    <source>
        <dbReference type="EMBL" id="GIZ53059.1"/>
    </source>
</evidence>
<dbReference type="PANTHER" id="PTHR34861:SF10">
    <property type="entry name" value="CYCLASE"/>
    <property type="match status" value="1"/>
</dbReference>
<protein>
    <submittedName>
        <fullName evidence="2">Polyketide cyclase</fullName>
    </submittedName>
</protein>
<feature type="signal peptide" evidence="1">
    <location>
        <begin position="1"/>
        <end position="29"/>
    </location>
</feature>
<organism evidence="2 3">
    <name type="scientific">Noviherbaspirillum aridicola</name>
    <dbReference type="NCBI Taxonomy" id="2849687"/>
    <lineage>
        <taxon>Bacteria</taxon>
        <taxon>Pseudomonadati</taxon>
        <taxon>Pseudomonadota</taxon>
        <taxon>Betaproteobacteria</taxon>
        <taxon>Burkholderiales</taxon>
        <taxon>Oxalobacteraceae</taxon>
        <taxon>Noviherbaspirillum</taxon>
    </lineage>
</organism>
<sequence>MTILRKPSRLLAVLALTASVASLTGVAHAQAQTQDCFPSKFGPNDQIGNLNYVTPQKTLEASKLIKTGKSYRLGIETNRNTPAYAPRTFELTVVQPGQENGPIGPSRTTYNDDIINGWVGIGSQLDGLGHLGINGVYYNCNRATDFVRKEGLQKLGIETVPPIATRAVLLDMTAYFNANPVKEGTAFNRAEIEGAMKKQGIKSIEKGDVVLFYTGWSKLVGQDNARYNAGEPGLGVEGARYLASLGVAMIGSDSWGLEVLPAEPNAGVFEVHQILLAINGIYILENMNTEEMVRDQAWESFFTLGPSRITGAVQAIINPIAIR</sequence>
<gene>
    <name evidence="2" type="ORF">NCCP691_30730</name>
</gene>